<gene>
    <name evidence="3" type="ORF">MQE36_05195</name>
</gene>
<dbReference type="InterPro" id="IPR002575">
    <property type="entry name" value="Aminoglycoside_PTrfase"/>
</dbReference>
<evidence type="ECO:0000259" key="2">
    <source>
        <dbReference type="Pfam" id="PF01636"/>
    </source>
</evidence>
<dbReference type="PANTHER" id="PTHR21064:SF6">
    <property type="entry name" value="AMINOGLYCOSIDE PHOSPHOTRANSFERASE DOMAIN-CONTAINING PROTEIN"/>
    <property type="match status" value="1"/>
</dbReference>
<evidence type="ECO:0000313" key="3">
    <source>
        <dbReference type="EMBL" id="UNY99741.1"/>
    </source>
</evidence>
<keyword evidence="4" id="KW-1185">Reference proteome</keyword>
<organism evidence="3 4">
    <name type="scientific">Zhouia spongiae</name>
    <dbReference type="NCBI Taxonomy" id="2202721"/>
    <lineage>
        <taxon>Bacteria</taxon>
        <taxon>Pseudomonadati</taxon>
        <taxon>Bacteroidota</taxon>
        <taxon>Flavobacteriia</taxon>
        <taxon>Flavobacteriales</taxon>
        <taxon>Flavobacteriaceae</taxon>
        <taxon>Zhouia</taxon>
    </lineage>
</organism>
<dbReference type="Gene3D" id="3.90.1200.10">
    <property type="match status" value="1"/>
</dbReference>
<sequence>MNSFPALSSILCPQYLAKWTETVYALSAYPHTRILKTGINHNYAIETNDKKYVLRVYFKNWKTKKEIQEELNLLNFLDENNISVSHPIKDLKNNYIQEINAPEGTRYAVLFSYANGVNIKNPCVNICRLLGKSMAKMHVLTLNRSISRKNYHADTLVGWAYDISKSFFPESNPEMEYFNRAKKLISEKFGKADSNQLRHGIVHLDLWYDNMAVKNESEITFFDFDNAGNGYLFLDIGYSLMLIFKNEPDKEIFEEKMAAFYKGYETIAKISDEEKQLMPYAGLAIWLHYTGIHVERFNDFTNHFLSKDFLRFWISTVNEWMKFNKISI</sequence>
<protein>
    <submittedName>
        <fullName evidence="3">Phosphotransferase</fullName>
    </submittedName>
</protein>
<accession>A0ABY3YQG9</accession>
<reference evidence="3 4" key="1">
    <citation type="journal article" date="2018" name="Int. J. Syst. Evol. Microbiol.">
        <title>Zhouia spongiae sp. nov., isolated from a marine sponge.</title>
        <authorList>
            <person name="Zhuang L."/>
            <person name="Lin B."/>
            <person name="Qin F."/>
            <person name="Luo L."/>
        </authorList>
    </citation>
    <scope>NUCLEOTIDE SEQUENCE [LARGE SCALE GENOMIC DNA]</scope>
    <source>
        <strain evidence="3 4">HN-Y44</strain>
    </source>
</reference>
<dbReference type="RefSeq" id="WP_242938113.1">
    <property type="nucleotide sequence ID" value="NZ_CP094326.1"/>
</dbReference>
<evidence type="ECO:0000313" key="4">
    <source>
        <dbReference type="Proteomes" id="UP000829476"/>
    </source>
</evidence>
<dbReference type="Pfam" id="PF01636">
    <property type="entry name" value="APH"/>
    <property type="match status" value="1"/>
</dbReference>
<name>A0ABY3YQG9_9FLAO</name>
<dbReference type="Proteomes" id="UP000829476">
    <property type="component" value="Chromosome"/>
</dbReference>
<comment type="similarity">
    <text evidence="1">Belongs to the pseudomonas-type ThrB family.</text>
</comment>
<evidence type="ECO:0000256" key="1">
    <source>
        <dbReference type="ARBA" id="ARBA00038240"/>
    </source>
</evidence>
<dbReference type="PANTHER" id="PTHR21064">
    <property type="entry name" value="AMINOGLYCOSIDE PHOSPHOTRANSFERASE DOMAIN-CONTAINING PROTEIN-RELATED"/>
    <property type="match status" value="1"/>
</dbReference>
<dbReference type="SUPFAM" id="SSF56112">
    <property type="entry name" value="Protein kinase-like (PK-like)"/>
    <property type="match status" value="1"/>
</dbReference>
<dbReference type="InterPro" id="IPR011009">
    <property type="entry name" value="Kinase-like_dom_sf"/>
</dbReference>
<dbReference type="Gene3D" id="3.30.200.20">
    <property type="entry name" value="Phosphorylase Kinase, domain 1"/>
    <property type="match status" value="1"/>
</dbReference>
<proteinExistence type="inferred from homology"/>
<dbReference type="InterPro" id="IPR050249">
    <property type="entry name" value="Pseudomonas-type_ThrB"/>
</dbReference>
<dbReference type="EMBL" id="CP094326">
    <property type="protein sequence ID" value="UNY99741.1"/>
    <property type="molecule type" value="Genomic_DNA"/>
</dbReference>
<feature type="domain" description="Aminoglycoside phosphotransferase" evidence="2">
    <location>
        <begin position="38"/>
        <end position="266"/>
    </location>
</feature>